<dbReference type="RefSeq" id="WP_069911134.1">
    <property type="nucleotide sequence ID" value="NZ_LAJE02000272.1"/>
</dbReference>
<protein>
    <submittedName>
        <fullName evidence="2">Uncharacterized protein</fullName>
    </submittedName>
</protein>
<proteinExistence type="predicted"/>
<organism evidence="2 3">
    <name type="scientific">Devosia insulae DS-56</name>
    <dbReference type="NCBI Taxonomy" id="1116389"/>
    <lineage>
        <taxon>Bacteria</taxon>
        <taxon>Pseudomonadati</taxon>
        <taxon>Pseudomonadota</taxon>
        <taxon>Alphaproteobacteria</taxon>
        <taxon>Hyphomicrobiales</taxon>
        <taxon>Devosiaceae</taxon>
        <taxon>Devosia</taxon>
    </lineage>
</organism>
<accession>A0A1E5XM96</accession>
<dbReference type="OrthoDB" id="5321503at2"/>
<dbReference type="Proteomes" id="UP000095463">
    <property type="component" value="Unassembled WGS sequence"/>
</dbReference>
<dbReference type="AlphaFoldDB" id="A0A1E5XM96"/>
<evidence type="ECO:0000313" key="2">
    <source>
        <dbReference type="EMBL" id="OEO29624.1"/>
    </source>
</evidence>
<gene>
    <name evidence="2" type="ORF">VW23_024680</name>
</gene>
<reference evidence="2 3" key="1">
    <citation type="journal article" date="2015" name="Genome Announc.">
        <title>Genome Assemblies of Three Soil-Associated Devosia species: D. insulae, D. limi, and D. soli.</title>
        <authorList>
            <person name="Hassan Y.I."/>
            <person name="Lepp D."/>
            <person name="Zhou T."/>
        </authorList>
    </citation>
    <scope>NUCLEOTIDE SEQUENCE [LARGE SCALE GENOMIC DNA]</scope>
    <source>
        <strain evidence="2 3">DS-56</strain>
    </source>
</reference>
<evidence type="ECO:0000256" key="1">
    <source>
        <dbReference type="SAM" id="SignalP"/>
    </source>
</evidence>
<feature type="chain" id="PRO_5009190294" evidence="1">
    <location>
        <begin position="23"/>
        <end position="100"/>
    </location>
</feature>
<dbReference type="EMBL" id="LAJE02000272">
    <property type="protein sequence ID" value="OEO29624.1"/>
    <property type="molecule type" value="Genomic_DNA"/>
</dbReference>
<keyword evidence="1" id="KW-0732">Signal</keyword>
<name>A0A1E5XM96_9HYPH</name>
<sequence>MTPTLKITALSGIVLLSLAAMAVPASAERLCLRFDNKSLVSTSDEGQDAYDRAAALGNRCFRNQARGGVTILPPPKADSRNGNDYYFLSRSQRELLHLAD</sequence>
<keyword evidence="3" id="KW-1185">Reference proteome</keyword>
<feature type="signal peptide" evidence="1">
    <location>
        <begin position="1"/>
        <end position="22"/>
    </location>
</feature>
<comment type="caution">
    <text evidence="2">The sequence shown here is derived from an EMBL/GenBank/DDBJ whole genome shotgun (WGS) entry which is preliminary data.</text>
</comment>
<evidence type="ECO:0000313" key="3">
    <source>
        <dbReference type="Proteomes" id="UP000095463"/>
    </source>
</evidence>